<evidence type="ECO:0000256" key="1">
    <source>
        <dbReference type="SAM" id="Phobius"/>
    </source>
</evidence>
<dbReference type="EMBL" id="FNYV01000002">
    <property type="protein sequence ID" value="SEI96482.1"/>
    <property type="molecule type" value="Genomic_DNA"/>
</dbReference>
<feature type="transmembrane region" description="Helical" evidence="1">
    <location>
        <begin position="20"/>
        <end position="37"/>
    </location>
</feature>
<dbReference type="AlphaFoldDB" id="A0A1H6V825"/>
<feature type="transmembrane region" description="Helical" evidence="1">
    <location>
        <begin position="364"/>
        <end position="383"/>
    </location>
</feature>
<feature type="transmembrane region" description="Helical" evidence="1">
    <location>
        <begin position="202"/>
        <end position="223"/>
    </location>
</feature>
<accession>A0A1H6V825</accession>
<gene>
    <name evidence="2" type="ORF">SAMN05443287_102422</name>
</gene>
<protein>
    <submittedName>
        <fullName evidence="2">Low temperature requirement protein LtrA</fullName>
    </submittedName>
</protein>
<dbReference type="Proteomes" id="UP000198707">
    <property type="component" value="Unassembled WGS sequence"/>
</dbReference>
<feature type="transmembrane region" description="Helical" evidence="1">
    <location>
        <begin position="49"/>
        <end position="66"/>
    </location>
</feature>
<evidence type="ECO:0000313" key="3">
    <source>
        <dbReference type="Proteomes" id="UP000198707"/>
    </source>
</evidence>
<reference evidence="3" key="1">
    <citation type="submission" date="2016-10" db="EMBL/GenBank/DDBJ databases">
        <authorList>
            <person name="Varghese N."/>
            <person name="Submissions S."/>
        </authorList>
    </citation>
    <scope>NUCLEOTIDE SEQUENCE [LARGE SCALE GENOMIC DNA]</scope>
    <source>
        <strain evidence="3">CGMCC 4.7038</strain>
    </source>
</reference>
<feature type="transmembrane region" description="Helical" evidence="1">
    <location>
        <begin position="141"/>
        <end position="161"/>
    </location>
</feature>
<dbReference type="OrthoDB" id="7698234at2"/>
<evidence type="ECO:0000313" key="2">
    <source>
        <dbReference type="EMBL" id="SEI96482.1"/>
    </source>
</evidence>
<organism evidence="2 3">
    <name type="scientific">Micromonospora phaseoli</name>
    <dbReference type="NCBI Taxonomy" id="1144548"/>
    <lineage>
        <taxon>Bacteria</taxon>
        <taxon>Bacillati</taxon>
        <taxon>Actinomycetota</taxon>
        <taxon>Actinomycetes</taxon>
        <taxon>Micromonosporales</taxon>
        <taxon>Micromonosporaceae</taxon>
        <taxon>Micromonospora</taxon>
    </lineage>
</organism>
<dbReference type="Pfam" id="PF06772">
    <property type="entry name" value="LtrA"/>
    <property type="match status" value="1"/>
</dbReference>
<proteinExistence type="predicted"/>
<name>A0A1H6V825_9ACTN</name>
<keyword evidence="1" id="KW-1133">Transmembrane helix</keyword>
<dbReference type="PANTHER" id="PTHR36840">
    <property type="entry name" value="BLL5714 PROTEIN"/>
    <property type="match status" value="1"/>
</dbReference>
<sequence length="403" mass="42734">MWPIFRSRVVVTTETHRTTMHEIFFDLVFVFALIRVTEYMSERASPLTLLRGLLVLLLLWISWLIYSWLGNQARADVGLIQAGTTVAMAAVFLAALVIPDVWDPSPGPRLVLVLSYMVVRVIHLTLYHRAAGQDRRLRRTIRIYTTTTGLSWIPLVLGAVFGGTAQFVLWSVALVVDLCGGLIASRISGWPLRSPGHFTERYGLVVIIALGETLISVGSGVGAEVVRFPILLAASFTLVIIVCLFRLYMVSSAAAGAALIAAAGPRQDRLAADAYSLGHFPLVAGTIFLAFGVHEVLASLAHDDRGTIAGAHLEWASAAGLFGGVALYLAGKAVFLGLSVRSVSLADLLAPAVALALLPAGRLLPGLVALGLLTAGLVVLVGYQRAVDSGGPGETARQASGAP</sequence>
<feature type="transmembrane region" description="Helical" evidence="1">
    <location>
        <begin position="78"/>
        <end position="98"/>
    </location>
</feature>
<dbReference type="PANTHER" id="PTHR36840:SF1">
    <property type="entry name" value="BLL5714 PROTEIN"/>
    <property type="match status" value="1"/>
</dbReference>
<keyword evidence="3" id="KW-1185">Reference proteome</keyword>
<keyword evidence="1" id="KW-0812">Transmembrane</keyword>
<feature type="transmembrane region" description="Helical" evidence="1">
    <location>
        <begin position="274"/>
        <end position="293"/>
    </location>
</feature>
<feature type="transmembrane region" description="Helical" evidence="1">
    <location>
        <begin position="313"/>
        <end position="331"/>
    </location>
</feature>
<feature type="transmembrane region" description="Helical" evidence="1">
    <location>
        <begin position="110"/>
        <end position="129"/>
    </location>
</feature>
<keyword evidence="1" id="KW-0472">Membrane</keyword>
<dbReference type="InterPro" id="IPR010640">
    <property type="entry name" value="Low_temperature_requirement_A"/>
</dbReference>
<dbReference type="RefSeq" id="WP_092376650.1">
    <property type="nucleotide sequence ID" value="NZ_BOPI01000046.1"/>
</dbReference>
<feature type="transmembrane region" description="Helical" evidence="1">
    <location>
        <begin position="229"/>
        <end position="262"/>
    </location>
</feature>
<dbReference type="STRING" id="1144548.SAMN05443287_102422"/>